<dbReference type="STRING" id="3916.A0A1S3U0Q6"/>
<dbReference type="PANTHER" id="PTHR31973">
    <property type="entry name" value="POLYPROTEIN, PUTATIVE-RELATED"/>
    <property type="match status" value="1"/>
</dbReference>
<evidence type="ECO:0000313" key="4">
    <source>
        <dbReference type="Proteomes" id="UP000087766"/>
    </source>
</evidence>
<feature type="domain" description="MULE transposase" evidence="3">
    <location>
        <begin position="201"/>
        <end position="298"/>
    </location>
</feature>
<feature type="region of interest" description="Disordered" evidence="1">
    <location>
        <begin position="444"/>
        <end position="500"/>
    </location>
</feature>
<keyword evidence="4" id="KW-1185">Reference proteome</keyword>
<dbReference type="Pfam" id="PF10551">
    <property type="entry name" value="MULE"/>
    <property type="match status" value="1"/>
</dbReference>
<dbReference type="Proteomes" id="UP000087766">
    <property type="component" value="Chromosome 5"/>
</dbReference>
<dbReference type="InterPro" id="IPR004332">
    <property type="entry name" value="Transposase_MuDR"/>
</dbReference>
<dbReference type="GeneID" id="106760697"/>
<reference evidence="5" key="2">
    <citation type="submission" date="2025-08" db="UniProtKB">
        <authorList>
            <consortium name="RefSeq"/>
        </authorList>
    </citation>
    <scope>IDENTIFICATION</scope>
    <source>
        <tissue evidence="5">Leaf</tissue>
    </source>
</reference>
<dbReference type="RefSeq" id="XP_014499589.1">
    <property type="nucleotide sequence ID" value="XM_014644103.1"/>
</dbReference>
<accession>A0A1S3U0Q6</accession>
<dbReference type="AlphaFoldDB" id="A0A1S3U0Q6"/>
<feature type="compositionally biased region" description="Basic residues" evidence="1">
    <location>
        <begin position="489"/>
        <end position="500"/>
    </location>
</feature>
<protein>
    <submittedName>
        <fullName evidence="5">Uncharacterized protein LOC106760697</fullName>
    </submittedName>
</protein>
<dbReference type="InterPro" id="IPR018289">
    <property type="entry name" value="MULE_transposase_dom"/>
</dbReference>
<dbReference type="KEGG" id="vra:106760697"/>
<gene>
    <name evidence="5" type="primary">LOC106760697</name>
</gene>
<reference evidence="4" key="1">
    <citation type="journal article" date="2014" name="Nat. Commun.">
        <title>Genome sequence of mungbean and insights into evolution within Vigna species.</title>
        <authorList>
            <person name="Kang Y.J."/>
            <person name="Kim S.K."/>
            <person name="Kim M.Y."/>
            <person name="Lestari P."/>
            <person name="Kim K.H."/>
            <person name="Ha B.K."/>
            <person name="Jun T.H."/>
            <person name="Hwang W.J."/>
            <person name="Lee T."/>
            <person name="Lee J."/>
            <person name="Shim S."/>
            <person name="Yoon M.Y."/>
            <person name="Jang Y.E."/>
            <person name="Han K.S."/>
            <person name="Taeprayoon P."/>
            <person name="Yoon N."/>
            <person name="Somta P."/>
            <person name="Tanya P."/>
            <person name="Kim K.S."/>
            <person name="Gwag J.G."/>
            <person name="Moon J.K."/>
            <person name="Lee Y.H."/>
            <person name="Park B.S."/>
            <person name="Bombarely A."/>
            <person name="Doyle J.J."/>
            <person name="Jackson S.A."/>
            <person name="Schafleitner R."/>
            <person name="Srinives P."/>
            <person name="Varshney R.K."/>
            <person name="Lee S.H."/>
        </authorList>
    </citation>
    <scope>NUCLEOTIDE SEQUENCE [LARGE SCALE GENOMIC DNA]</scope>
    <source>
        <strain evidence="4">cv. VC1973A</strain>
    </source>
</reference>
<proteinExistence type="predicted"/>
<dbReference type="Pfam" id="PF03108">
    <property type="entry name" value="DBD_Tnp_Mut"/>
    <property type="match status" value="1"/>
</dbReference>
<dbReference type="PANTHER" id="PTHR31973:SF187">
    <property type="entry name" value="MUTATOR TRANSPOSASE MUDRA PROTEIN"/>
    <property type="match status" value="1"/>
</dbReference>
<name>A0A1S3U0Q6_VIGRR</name>
<sequence>MTDYKWEVGTIFADKANFIEAIRTYVVHTGRALKFVKNDKHRVRVRCMGGQGKCPWTAYCGYLPTRPFWQLRKIMDTHSCSRQLNIKIMNTKWLSEEIDRFLQDNPNLKVQDIRQKDLRKWNTKISISKARRAKLMATRQLIGDFKEQYRRIHDYGHELLRSNPGSTVKVEVDSVNGETVFKRFYVCLKGCKESFVSCRRIICLDGCFLKGQHKGELLTAIGRDPNDQMLPLAYAIVEVENKETWSWFLQLLIADLGGNEVCGRCTWMSDQQKGLVHAIEELLLKADQRFCMRHLYANFGKQFPGQTLRTLMWKAATSTYPQAWEREMLNIKQVNIEAYKYLISIPPAMNYCNEDPKKFIPSCFTRTTYEATYAAMIYPINGQMLWEKTSFVDVLPPVIRKMPGRPKKKRKLEAWELTKDATQMNIGGHRKKCTICRKLGHNRSKYPLHPPITEPTCPSDSQTQIPNLQSPQPPQPTQESSAHSTPPIMRKKLPFKRRMN</sequence>
<feature type="domain" description="Transposase MuDR plant" evidence="2">
    <location>
        <begin position="4"/>
        <end position="57"/>
    </location>
</feature>
<evidence type="ECO:0000256" key="1">
    <source>
        <dbReference type="SAM" id="MobiDB-lite"/>
    </source>
</evidence>
<evidence type="ECO:0000259" key="2">
    <source>
        <dbReference type="Pfam" id="PF03108"/>
    </source>
</evidence>
<evidence type="ECO:0000313" key="5">
    <source>
        <dbReference type="RefSeq" id="XP_014499589.1"/>
    </source>
</evidence>
<organism evidence="4 5">
    <name type="scientific">Vigna radiata var. radiata</name>
    <name type="common">Mung bean</name>
    <name type="synonym">Phaseolus aureus</name>
    <dbReference type="NCBI Taxonomy" id="3916"/>
    <lineage>
        <taxon>Eukaryota</taxon>
        <taxon>Viridiplantae</taxon>
        <taxon>Streptophyta</taxon>
        <taxon>Embryophyta</taxon>
        <taxon>Tracheophyta</taxon>
        <taxon>Spermatophyta</taxon>
        <taxon>Magnoliopsida</taxon>
        <taxon>eudicotyledons</taxon>
        <taxon>Gunneridae</taxon>
        <taxon>Pentapetalae</taxon>
        <taxon>rosids</taxon>
        <taxon>fabids</taxon>
        <taxon>Fabales</taxon>
        <taxon>Fabaceae</taxon>
        <taxon>Papilionoideae</taxon>
        <taxon>50 kb inversion clade</taxon>
        <taxon>NPAAA clade</taxon>
        <taxon>indigoferoid/millettioid clade</taxon>
        <taxon>Phaseoleae</taxon>
        <taxon>Vigna</taxon>
    </lineage>
</organism>
<evidence type="ECO:0000259" key="3">
    <source>
        <dbReference type="Pfam" id="PF10551"/>
    </source>
</evidence>
<dbReference type="OrthoDB" id="1918246at2759"/>